<dbReference type="Proteomes" id="UP000789405">
    <property type="component" value="Unassembled WGS sequence"/>
</dbReference>
<sequence>VAQALLSDETTEDLAMESVIVTEYPITYYILCIWHLKENIKKCFIENLVDHLIIFIPLFKNIAHEFTTILFILGIESILFVKSQNVCLKCIIENSNTSFYKLEKVLIDSAKNTIKQKQYEDLTRGVNLINHEFVKIVKTYLASVCEKEIISQQVENSEDKDLDKENTLPNVIFRNPRKVINKVQSKLSSHYNNQQSQHSTNELLLDSKKKRAQNHCSYCKEVDHNIAICFKKAKN</sequence>
<organism evidence="1 2">
    <name type="scientific">Dentiscutata erythropus</name>
    <dbReference type="NCBI Taxonomy" id="1348616"/>
    <lineage>
        <taxon>Eukaryota</taxon>
        <taxon>Fungi</taxon>
        <taxon>Fungi incertae sedis</taxon>
        <taxon>Mucoromycota</taxon>
        <taxon>Glomeromycotina</taxon>
        <taxon>Glomeromycetes</taxon>
        <taxon>Diversisporales</taxon>
        <taxon>Gigasporaceae</taxon>
        <taxon>Dentiscutata</taxon>
    </lineage>
</organism>
<keyword evidence="2" id="KW-1185">Reference proteome</keyword>
<dbReference type="EMBL" id="CAJVPY010002258">
    <property type="protein sequence ID" value="CAG8554041.1"/>
    <property type="molecule type" value="Genomic_DNA"/>
</dbReference>
<protein>
    <submittedName>
        <fullName evidence="1">1715_t:CDS:1</fullName>
    </submittedName>
</protein>
<evidence type="ECO:0000313" key="2">
    <source>
        <dbReference type="Proteomes" id="UP000789405"/>
    </source>
</evidence>
<comment type="caution">
    <text evidence="1">The sequence shown here is derived from an EMBL/GenBank/DDBJ whole genome shotgun (WGS) entry which is preliminary data.</text>
</comment>
<proteinExistence type="predicted"/>
<accession>A0A9N9B363</accession>
<evidence type="ECO:0000313" key="1">
    <source>
        <dbReference type="EMBL" id="CAG8554041.1"/>
    </source>
</evidence>
<feature type="non-terminal residue" evidence="1">
    <location>
        <position position="1"/>
    </location>
</feature>
<dbReference type="OrthoDB" id="2444656at2759"/>
<gene>
    <name evidence="1" type="ORF">DERYTH_LOCUS5409</name>
</gene>
<dbReference type="AlphaFoldDB" id="A0A9N9B363"/>
<name>A0A9N9B363_9GLOM</name>
<reference evidence="1" key="1">
    <citation type="submission" date="2021-06" db="EMBL/GenBank/DDBJ databases">
        <authorList>
            <person name="Kallberg Y."/>
            <person name="Tangrot J."/>
            <person name="Rosling A."/>
        </authorList>
    </citation>
    <scope>NUCLEOTIDE SEQUENCE</scope>
    <source>
        <strain evidence="1">MA453B</strain>
    </source>
</reference>